<gene>
    <name evidence="2" type="ORF">I5907_07470</name>
</gene>
<feature type="chain" id="PRO_5037403448" description="Lipoprotein" evidence="1">
    <location>
        <begin position="23"/>
        <end position="209"/>
    </location>
</feature>
<dbReference type="Proteomes" id="UP000628448">
    <property type="component" value="Unassembled WGS sequence"/>
</dbReference>
<dbReference type="EMBL" id="JADWYR010000001">
    <property type="protein sequence ID" value="MBG9376068.1"/>
    <property type="molecule type" value="Genomic_DNA"/>
</dbReference>
<evidence type="ECO:0000256" key="1">
    <source>
        <dbReference type="SAM" id="SignalP"/>
    </source>
</evidence>
<organism evidence="2 3">
    <name type="scientific">Panacibacter microcysteis</name>
    <dbReference type="NCBI Taxonomy" id="2793269"/>
    <lineage>
        <taxon>Bacteria</taxon>
        <taxon>Pseudomonadati</taxon>
        <taxon>Bacteroidota</taxon>
        <taxon>Chitinophagia</taxon>
        <taxon>Chitinophagales</taxon>
        <taxon>Chitinophagaceae</taxon>
        <taxon>Panacibacter</taxon>
    </lineage>
</organism>
<dbReference type="RefSeq" id="WP_196990090.1">
    <property type="nucleotide sequence ID" value="NZ_JADWYR010000001.1"/>
</dbReference>
<dbReference type="AlphaFoldDB" id="A0A931E2V6"/>
<keyword evidence="1" id="KW-0732">Signal</keyword>
<accession>A0A931E2V6</accession>
<comment type="caution">
    <text evidence="2">The sequence shown here is derived from an EMBL/GenBank/DDBJ whole genome shotgun (WGS) entry which is preliminary data.</text>
</comment>
<proteinExistence type="predicted"/>
<keyword evidence="3" id="KW-1185">Reference proteome</keyword>
<protein>
    <recommendedName>
        <fullName evidence="4">Lipoprotein</fullName>
    </recommendedName>
</protein>
<evidence type="ECO:0000313" key="3">
    <source>
        <dbReference type="Proteomes" id="UP000628448"/>
    </source>
</evidence>
<name>A0A931E2V6_9BACT</name>
<dbReference type="PROSITE" id="PS51257">
    <property type="entry name" value="PROKAR_LIPOPROTEIN"/>
    <property type="match status" value="1"/>
</dbReference>
<reference evidence="2" key="1">
    <citation type="submission" date="2020-11" db="EMBL/GenBank/DDBJ databases">
        <title>Bacterial whole genome sequence for Panacibacter sp. DH6.</title>
        <authorList>
            <person name="Le V."/>
            <person name="Ko S."/>
            <person name="Ahn C.-Y."/>
            <person name="Oh H.-M."/>
        </authorList>
    </citation>
    <scope>NUCLEOTIDE SEQUENCE</scope>
    <source>
        <strain evidence="2">DH6</strain>
    </source>
</reference>
<evidence type="ECO:0008006" key="4">
    <source>
        <dbReference type="Google" id="ProtNLM"/>
    </source>
</evidence>
<sequence>MRITLLLAAAGAAFFASCGGGAAEKLLVYTNNGASINEAAKEITIKDTFGHNEKEIVFKSGDKAAINVKAADGNKSIEIPGAGYYVVNAKARDTIIGGFQKYSAPDQANRVMTQEQLARNIDSLKQMLTGSNISEAKKTFFIPPYSAAKITDNADAFIVGPYHRMTSIEKVGDKDPEVYRFYSVREIRETIGKLEKLTGAGPAADSTGK</sequence>
<evidence type="ECO:0000313" key="2">
    <source>
        <dbReference type="EMBL" id="MBG9376068.1"/>
    </source>
</evidence>
<feature type="signal peptide" evidence="1">
    <location>
        <begin position="1"/>
        <end position="22"/>
    </location>
</feature>